<gene>
    <name evidence="1" type="ORF">HCBG_08687</name>
</gene>
<proteinExistence type="predicted"/>
<sequence length="225" mass="26300">MPATSRIRLEFTSISVSAVAYTSRFTQRISHTNRHTDCNLFTATGPFLDQKQCHNRPLTAHKATLSTEARSRTDERILASRQNVTYSWNSVAFREINSTIASQYILVWGRVRFPRQGMREHFLYVNLIRQTNVSECRCLFNLLGIFLPLGMEIAFWERARYSLFLVMRRYIRGYNRNGKKAKCMRYGGAFHFWMPTVYQPKPLNSKVPPYFLGPENSYVVVIHKD</sequence>
<accession>C0NZV7</accession>
<dbReference type="GeneID" id="69041703"/>
<protein>
    <submittedName>
        <fullName evidence="1">Uncharacterized protein</fullName>
    </submittedName>
</protein>
<dbReference type="VEuPathDB" id="FungiDB:I7I50_09211"/>
<dbReference type="EMBL" id="GG663379">
    <property type="protein sequence ID" value="EEH03047.1"/>
    <property type="molecule type" value="Genomic_DNA"/>
</dbReference>
<dbReference type="InParanoid" id="C0NZV7"/>
<dbReference type="Proteomes" id="UP000001631">
    <property type="component" value="Unassembled WGS sequence"/>
</dbReference>
<evidence type="ECO:0000313" key="1">
    <source>
        <dbReference type="EMBL" id="EEH03047.1"/>
    </source>
</evidence>
<dbReference type="RefSeq" id="XP_045283528.1">
    <property type="nucleotide sequence ID" value="XM_045435736.1"/>
</dbReference>
<evidence type="ECO:0000313" key="2">
    <source>
        <dbReference type="Proteomes" id="UP000001631"/>
    </source>
</evidence>
<keyword evidence="2" id="KW-1185">Reference proteome</keyword>
<reference evidence="1" key="1">
    <citation type="submission" date="2009-02" db="EMBL/GenBank/DDBJ databases">
        <title>The Genome Sequence of Ajellomyces capsulatus strain G186AR.</title>
        <authorList>
            <consortium name="The Broad Institute Genome Sequencing Platform"/>
            <person name="Champion M."/>
            <person name="Cuomo C."/>
            <person name="Ma L.-J."/>
            <person name="Henn M.R."/>
            <person name="Sil A."/>
            <person name="Goldman B."/>
            <person name="Young S.K."/>
            <person name="Kodira C.D."/>
            <person name="Zeng Q."/>
            <person name="Koehrsen M."/>
            <person name="Alvarado L."/>
            <person name="Berlin A."/>
            <person name="Borenstein D."/>
            <person name="Chen Z."/>
            <person name="Engels R."/>
            <person name="Freedman E."/>
            <person name="Gellesch M."/>
            <person name="Goldberg J."/>
            <person name="Griggs A."/>
            <person name="Gujja S."/>
            <person name="Heiman D."/>
            <person name="Hepburn T."/>
            <person name="Howarth C."/>
            <person name="Jen D."/>
            <person name="Larson L."/>
            <person name="Lewis B."/>
            <person name="Mehta T."/>
            <person name="Park D."/>
            <person name="Pearson M."/>
            <person name="Roberts A."/>
            <person name="Saif S."/>
            <person name="Shea T."/>
            <person name="Shenoy N."/>
            <person name="Sisk P."/>
            <person name="Stolte C."/>
            <person name="Sykes S."/>
            <person name="Walk T."/>
            <person name="White J."/>
            <person name="Yandava C."/>
            <person name="Klein B."/>
            <person name="McEwen J.G."/>
            <person name="Puccia R."/>
            <person name="Goldman G.H."/>
            <person name="Felipe M.S."/>
            <person name="Nino-Vega G."/>
            <person name="San-Blas G."/>
            <person name="Taylor J."/>
            <person name="Mendoza L."/>
            <person name="Galagan J."/>
            <person name="Nusbaum C."/>
            <person name="Birren B."/>
        </authorList>
    </citation>
    <scope>NUCLEOTIDE SEQUENCE</scope>
    <source>
        <strain evidence="1">G186AR</strain>
    </source>
</reference>
<organism evidence="1 2">
    <name type="scientific">Ajellomyces capsulatus (strain G186AR / H82 / ATCC MYA-2454 / RMSCC 2432)</name>
    <name type="common">Darling's disease fungus</name>
    <name type="synonym">Histoplasma capsulatum</name>
    <dbReference type="NCBI Taxonomy" id="447093"/>
    <lineage>
        <taxon>Eukaryota</taxon>
        <taxon>Fungi</taxon>
        <taxon>Dikarya</taxon>
        <taxon>Ascomycota</taxon>
        <taxon>Pezizomycotina</taxon>
        <taxon>Eurotiomycetes</taxon>
        <taxon>Eurotiomycetidae</taxon>
        <taxon>Onygenales</taxon>
        <taxon>Ajellomycetaceae</taxon>
        <taxon>Histoplasma</taxon>
    </lineage>
</organism>
<dbReference type="AlphaFoldDB" id="C0NZV7"/>
<dbReference type="HOGENOM" id="CLU_1229632_0_0_1"/>
<name>C0NZV7_AJECG</name>